<keyword evidence="6" id="KW-1185">Reference proteome</keyword>
<comment type="subcellular location">
    <subcellularLocation>
        <location evidence="1">Cytoplasm</location>
    </subcellularLocation>
</comment>
<dbReference type="InterPro" id="IPR011990">
    <property type="entry name" value="TPR-like_helical_dom_sf"/>
</dbReference>
<dbReference type="PANTHER" id="PTHR45783:SF3">
    <property type="entry name" value="KINESIN LIGHT CHAIN"/>
    <property type="match status" value="1"/>
</dbReference>
<evidence type="ECO:0000256" key="1">
    <source>
        <dbReference type="ARBA" id="ARBA00004496"/>
    </source>
</evidence>
<dbReference type="GO" id="GO:0005737">
    <property type="term" value="C:cytoplasm"/>
    <property type="evidence" value="ECO:0007669"/>
    <property type="project" value="UniProtKB-SubCell"/>
</dbReference>
<evidence type="ECO:0000256" key="4">
    <source>
        <dbReference type="ARBA" id="ARBA00022803"/>
    </source>
</evidence>
<keyword evidence="2" id="KW-0963">Cytoplasm</keyword>
<dbReference type="AlphaFoldDB" id="A0A433QPJ6"/>
<keyword evidence="3" id="KW-0677">Repeat</keyword>
<dbReference type="Proteomes" id="UP000274822">
    <property type="component" value="Unassembled WGS sequence"/>
</dbReference>
<dbReference type="GO" id="GO:0019894">
    <property type="term" value="F:kinesin binding"/>
    <property type="evidence" value="ECO:0007669"/>
    <property type="project" value="TreeGrafter"/>
</dbReference>
<evidence type="ECO:0000256" key="3">
    <source>
        <dbReference type="ARBA" id="ARBA00022737"/>
    </source>
</evidence>
<organism evidence="5 6">
    <name type="scientific">Jimgerdemannia flammicorona</name>
    <dbReference type="NCBI Taxonomy" id="994334"/>
    <lineage>
        <taxon>Eukaryota</taxon>
        <taxon>Fungi</taxon>
        <taxon>Fungi incertae sedis</taxon>
        <taxon>Mucoromycota</taxon>
        <taxon>Mucoromycotina</taxon>
        <taxon>Endogonomycetes</taxon>
        <taxon>Endogonales</taxon>
        <taxon>Endogonaceae</taxon>
        <taxon>Jimgerdemannia</taxon>
    </lineage>
</organism>
<evidence type="ECO:0000313" key="6">
    <source>
        <dbReference type="Proteomes" id="UP000274822"/>
    </source>
</evidence>
<comment type="caution">
    <text evidence="5">The sequence shown here is derived from an EMBL/GenBank/DDBJ whole genome shotgun (WGS) entry which is preliminary data.</text>
</comment>
<dbReference type="GO" id="GO:0005871">
    <property type="term" value="C:kinesin complex"/>
    <property type="evidence" value="ECO:0007669"/>
    <property type="project" value="InterPro"/>
</dbReference>
<dbReference type="PANTHER" id="PTHR45783">
    <property type="entry name" value="KINESIN LIGHT CHAIN"/>
    <property type="match status" value="1"/>
</dbReference>
<dbReference type="SUPFAM" id="SSF48452">
    <property type="entry name" value="TPR-like"/>
    <property type="match status" value="1"/>
</dbReference>
<keyword evidence="4" id="KW-0802">TPR repeat</keyword>
<dbReference type="InterPro" id="IPR002151">
    <property type="entry name" value="Kinesin_light"/>
</dbReference>
<evidence type="ECO:0000256" key="2">
    <source>
        <dbReference type="ARBA" id="ARBA00022490"/>
    </source>
</evidence>
<sequence>MAISISEVKLGMNNTTTAISLRTLALLYFRQGKYDKAEILYKWVLVICEKEMGSEHLNAANTLNSLAVLYKNWGKFDKAEPLYE</sequence>
<dbReference type="GO" id="GO:0007018">
    <property type="term" value="P:microtubule-based movement"/>
    <property type="evidence" value="ECO:0007669"/>
    <property type="project" value="TreeGrafter"/>
</dbReference>
<name>A0A433QPJ6_9FUNG</name>
<reference evidence="5 6" key="1">
    <citation type="journal article" date="2018" name="New Phytol.">
        <title>Phylogenomics of Endogonaceae and evolution of mycorrhizas within Mucoromycota.</title>
        <authorList>
            <person name="Chang Y."/>
            <person name="Desiro A."/>
            <person name="Na H."/>
            <person name="Sandor L."/>
            <person name="Lipzen A."/>
            <person name="Clum A."/>
            <person name="Barry K."/>
            <person name="Grigoriev I.V."/>
            <person name="Martin F.M."/>
            <person name="Stajich J.E."/>
            <person name="Smith M.E."/>
            <person name="Bonito G."/>
            <person name="Spatafora J.W."/>
        </authorList>
    </citation>
    <scope>NUCLEOTIDE SEQUENCE [LARGE SCALE GENOMIC DNA]</scope>
    <source>
        <strain evidence="5 6">AD002</strain>
    </source>
</reference>
<dbReference type="Gene3D" id="1.25.40.10">
    <property type="entry name" value="Tetratricopeptide repeat domain"/>
    <property type="match status" value="1"/>
</dbReference>
<evidence type="ECO:0000313" key="5">
    <source>
        <dbReference type="EMBL" id="RUS31690.1"/>
    </source>
</evidence>
<protein>
    <submittedName>
        <fullName evidence="5">Tetratricopeptide repeat-domain-containing protein</fullName>
    </submittedName>
</protein>
<dbReference type="Pfam" id="PF13424">
    <property type="entry name" value="TPR_12"/>
    <property type="match status" value="1"/>
</dbReference>
<accession>A0A433QPJ6</accession>
<dbReference type="EMBL" id="RBNJ01002705">
    <property type="protein sequence ID" value="RUS31690.1"/>
    <property type="molecule type" value="Genomic_DNA"/>
</dbReference>
<gene>
    <name evidence="5" type="ORF">BC938DRAFT_477306</name>
</gene>
<proteinExistence type="predicted"/>